<reference evidence="2" key="1">
    <citation type="submission" date="2017-09" db="EMBL/GenBank/DDBJ databases">
        <title>Depth-based differentiation of microbial function through sediment-hosted aquifers and enrichment of novel symbionts in the deep terrestrial subsurface.</title>
        <authorList>
            <person name="Probst A.J."/>
            <person name="Ladd B."/>
            <person name="Jarett J.K."/>
            <person name="Geller-Mcgrath D.E."/>
            <person name="Sieber C.M.K."/>
            <person name="Emerson J.B."/>
            <person name="Anantharaman K."/>
            <person name="Thomas B.C."/>
            <person name="Malmstrom R."/>
            <person name="Stieglmeier M."/>
            <person name="Klingl A."/>
            <person name="Woyke T."/>
            <person name="Ryan C.M."/>
            <person name="Banfield J.F."/>
        </authorList>
    </citation>
    <scope>NUCLEOTIDE SEQUENCE [LARGE SCALE GENOMIC DNA]</scope>
</reference>
<organism evidence="1 2">
    <name type="scientific">Candidatus Tagabacteria bacterium CG03_land_8_20_14_0_80_41_22</name>
    <dbReference type="NCBI Taxonomy" id="1975020"/>
    <lineage>
        <taxon>Bacteria</taxon>
        <taxon>Candidatus Tagaibacteriota</taxon>
    </lineage>
</organism>
<gene>
    <name evidence="1" type="ORF">COS58_02445</name>
</gene>
<dbReference type="Gene3D" id="3.40.50.2020">
    <property type="match status" value="2"/>
</dbReference>
<accession>A0A2M7B8N4</accession>
<dbReference type="GO" id="GO:0016757">
    <property type="term" value="F:glycosyltransferase activity"/>
    <property type="evidence" value="ECO:0007669"/>
    <property type="project" value="UniProtKB-KW"/>
</dbReference>
<dbReference type="AlphaFoldDB" id="A0A2M7B8N4"/>
<sequence length="121" mass="14331">MKAEEKENYTWQEFSEDVEKIVLLIKESGREFKNVYGPPRGGLVLGVCLSHRLEIPLILDAECITEDTLVIDDIADTGFTLYPWSHLNFIVTLFYHRQSIFVPDIWLREKKDKWIRFPWET</sequence>
<dbReference type="Proteomes" id="UP000228561">
    <property type="component" value="Unassembled WGS sequence"/>
</dbReference>
<evidence type="ECO:0000313" key="1">
    <source>
        <dbReference type="EMBL" id="PIU99461.1"/>
    </source>
</evidence>
<evidence type="ECO:0000313" key="2">
    <source>
        <dbReference type="Proteomes" id="UP000228561"/>
    </source>
</evidence>
<protein>
    <submittedName>
        <fullName evidence="1">Phosphoribosyltransferase</fullName>
    </submittedName>
</protein>
<keyword evidence="1" id="KW-0328">Glycosyltransferase</keyword>
<dbReference type="InterPro" id="IPR000836">
    <property type="entry name" value="PRTase_dom"/>
</dbReference>
<proteinExistence type="predicted"/>
<keyword evidence="1" id="KW-0808">Transferase</keyword>
<dbReference type="SUPFAM" id="SSF53271">
    <property type="entry name" value="PRTase-like"/>
    <property type="match status" value="1"/>
</dbReference>
<dbReference type="CDD" id="cd06223">
    <property type="entry name" value="PRTases_typeI"/>
    <property type="match status" value="1"/>
</dbReference>
<dbReference type="InterPro" id="IPR029057">
    <property type="entry name" value="PRTase-like"/>
</dbReference>
<name>A0A2M7B8N4_9BACT</name>
<dbReference type="EMBL" id="PEVG01000029">
    <property type="protein sequence ID" value="PIU99461.1"/>
    <property type="molecule type" value="Genomic_DNA"/>
</dbReference>
<comment type="caution">
    <text evidence="1">The sequence shown here is derived from an EMBL/GenBank/DDBJ whole genome shotgun (WGS) entry which is preliminary data.</text>
</comment>